<gene>
    <name evidence="2" type="ORF">G9H71_17775</name>
</gene>
<protein>
    <submittedName>
        <fullName evidence="2">Uncharacterized protein</fullName>
    </submittedName>
</protein>
<dbReference type="Proteomes" id="UP000800981">
    <property type="component" value="Unassembled WGS sequence"/>
</dbReference>
<evidence type="ECO:0000256" key="1">
    <source>
        <dbReference type="SAM" id="Phobius"/>
    </source>
</evidence>
<accession>A0ABX0GXH2</accession>
<reference evidence="2 3" key="1">
    <citation type="submission" date="2020-03" db="EMBL/GenBank/DDBJ databases">
        <title>Two novel Motilibacter sp.</title>
        <authorList>
            <person name="Liu S."/>
        </authorList>
    </citation>
    <scope>NUCLEOTIDE SEQUENCE [LARGE SCALE GENOMIC DNA]</scope>
    <source>
        <strain evidence="2 3">E257</strain>
    </source>
</reference>
<feature type="transmembrane region" description="Helical" evidence="1">
    <location>
        <begin position="115"/>
        <end position="137"/>
    </location>
</feature>
<keyword evidence="1" id="KW-0472">Membrane</keyword>
<keyword evidence="1" id="KW-1133">Transmembrane helix</keyword>
<dbReference type="Gene3D" id="1.20.1280.290">
    <property type="match status" value="1"/>
</dbReference>
<keyword evidence="3" id="KW-1185">Reference proteome</keyword>
<organism evidence="2 3">
    <name type="scientific">Motilibacter deserti</name>
    <dbReference type="NCBI Taxonomy" id="2714956"/>
    <lineage>
        <taxon>Bacteria</taxon>
        <taxon>Bacillati</taxon>
        <taxon>Actinomycetota</taxon>
        <taxon>Actinomycetes</taxon>
        <taxon>Motilibacterales</taxon>
        <taxon>Motilibacteraceae</taxon>
        <taxon>Motilibacter</taxon>
    </lineage>
</organism>
<dbReference type="RefSeq" id="WP_166284133.1">
    <property type="nucleotide sequence ID" value="NZ_JAANNP010000042.1"/>
</dbReference>
<name>A0ABX0GXH2_9ACTN</name>
<proteinExistence type="predicted"/>
<keyword evidence="1" id="KW-0812">Transmembrane</keyword>
<evidence type="ECO:0000313" key="2">
    <source>
        <dbReference type="EMBL" id="NHC15634.1"/>
    </source>
</evidence>
<comment type="caution">
    <text evidence="2">The sequence shown here is derived from an EMBL/GenBank/DDBJ whole genome shotgun (WGS) entry which is preliminary data.</text>
</comment>
<feature type="transmembrane region" description="Helical" evidence="1">
    <location>
        <begin position="51"/>
        <end position="79"/>
    </location>
</feature>
<evidence type="ECO:0000313" key="3">
    <source>
        <dbReference type="Proteomes" id="UP000800981"/>
    </source>
</evidence>
<sequence>MTPLLLPLFVLGSATNILGAVPQARRTVLQRQTDGLSPLGLRAGMLVNAAWFAYSLASGSLGLAVINGITTLICTANVVAHRVHHPVKPATALDVAAVAGLALWAALAMTGQAAALSGVAVVLGFVVGLPQLASLVLHPATTKGVAVGGYVLGSIGGVAWSVYWGLQAHHFAAGGALYGGVVALTGLALLRGRPVISALLAHRQPALHRGLRDGAARARTLLPAV</sequence>
<feature type="transmembrane region" description="Helical" evidence="1">
    <location>
        <begin position="171"/>
        <end position="190"/>
    </location>
</feature>
<dbReference type="EMBL" id="JAANNP010000042">
    <property type="protein sequence ID" value="NHC15634.1"/>
    <property type="molecule type" value="Genomic_DNA"/>
</dbReference>
<feature type="transmembrane region" description="Helical" evidence="1">
    <location>
        <begin position="144"/>
        <end position="165"/>
    </location>
</feature>
<feature type="transmembrane region" description="Helical" evidence="1">
    <location>
        <begin position="91"/>
        <end position="109"/>
    </location>
</feature>